<dbReference type="InterPro" id="IPR013767">
    <property type="entry name" value="PAS_fold"/>
</dbReference>
<reference evidence="2" key="1">
    <citation type="journal article" date="2014" name="Front. Microbiol.">
        <title>High frequency of phylogenetically diverse reductive dehalogenase-homologous genes in deep subseafloor sedimentary metagenomes.</title>
        <authorList>
            <person name="Kawai M."/>
            <person name="Futagami T."/>
            <person name="Toyoda A."/>
            <person name="Takaki Y."/>
            <person name="Nishi S."/>
            <person name="Hori S."/>
            <person name="Arai W."/>
            <person name="Tsubouchi T."/>
            <person name="Morono Y."/>
            <person name="Uchiyama I."/>
            <person name="Ito T."/>
            <person name="Fujiyama A."/>
            <person name="Inagaki F."/>
            <person name="Takami H."/>
        </authorList>
    </citation>
    <scope>NUCLEOTIDE SEQUENCE</scope>
    <source>
        <strain evidence="2">Expedition CK06-06</strain>
    </source>
</reference>
<dbReference type="PROSITE" id="PS50112">
    <property type="entry name" value="PAS"/>
    <property type="match status" value="1"/>
</dbReference>
<dbReference type="InterPro" id="IPR000014">
    <property type="entry name" value="PAS"/>
</dbReference>
<dbReference type="SUPFAM" id="SSF55785">
    <property type="entry name" value="PYP-like sensor domain (PAS domain)"/>
    <property type="match status" value="1"/>
</dbReference>
<dbReference type="EMBL" id="BART01013455">
    <property type="protein sequence ID" value="GAG77279.1"/>
    <property type="molecule type" value="Genomic_DNA"/>
</dbReference>
<feature type="non-terminal residue" evidence="2">
    <location>
        <position position="118"/>
    </location>
</feature>
<accession>X1A6B0</accession>
<evidence type="ECO:0000259" key="1">
    <source>
        <dbReference type="PROSITE" id="PS50112"/>
    </source>
</evidence>
<dbReference type="Gene3D" id="3.30.450.20">
    <property type="entry name" value="PAS domain"/>
    <property type="match status" value="1"/>
</dbReference>
<dbReference type="InterPro" id="IPR035965">
    <property type="entry name" value="PAS-like_dom_sf"/>
</dbReference>
<dbReference type="GO" id="GO:0006355">
    <property type="term" value="P:regulation of DNA-templated transcription"/>
    <property type="evidence" value="ECO:0007669"/>
    <property type="project" value="InterPro"/>
</dbReference>
<dbReference type="CDD" id="cd00130">
    <property type="entry name" value="PAS"/>
    <property type="match status" value="1"/>
</dbReference>
<dbReference type="Pfam" id="PF00989">
    <property type="entry name" value="PAS"/>
    <property type="match status" value="1"/>
</dbReference>
<organism evidence="2">
    <name type="scientific">marine sediment metagenome</name>
    <dbReference type="NCBI Taxonomy" id="412755"/>
    <lineage>
        <taxon>unclassified sequences</taxon>
        <taxon>metagenomes</taxon>
        <taxon>ecological metagenomes</taxon>
    </lineage>
</organism>
<comment type="caution">
    <text evidence="2">The sequence shown here is derived from an EMBL/GenBank/DDBJ whole genome shotgun (WGS) entry which is preliminary data.</text>
</comment>
<sequence length="118" mass="13554">MKELAERQPPDEGDLQEIQLNLESLFNSLQDLIFVLNSEGHIIYVNKKVVETLGYLEEELLNVPLSNVHPPDRREEVELVVKEILEGKRDLCPIPLITKDGKLLPVETKVKRGKWSNQ</sequence>
<dbReference type="NCBIfam" id="TIGR00229">
    <property type="entry name" value="sensory_box"/>
    <property type="match status" value="1"/>
</dbReference>
<gene>
    <name evidence="2" type="ORF">S01H4_27500</name>
</gene>
<protein>
    <recommendedName>
        <fullName evidence="1">PAS domain-containing protein</fullName>
    </recommendedName>
</protein>
<name>X1A6B0_9ZZZZ</name>
<proteinExistence type="predicted"/>
<feature type="domain" description="PAS" evidence="1">
    <location>
        <begin position="18"/>
        <end position="88"/>
    </location>
</feature>
<evidence type="ECO:0000313" key="2">
    <source>
        <dbReference type="EMBL" id="GAG77279.1"/>
    </source>
</evidence>
<dbReference type="SMART" id="SM00091">
    <property type="entry name" value="PAS"/>
    <property type="match status" value="1"/>
</dbReference>
<dbReference type="AlphaFoldDB" id="X1A6B0"/>